<keyword evidence="5 6" id="KW-0472">Membrane</keyword>
<feature type="transmembrane region" description="Helical" evidence="6">
    <location>
        <begin position="59"/>
        <end position="76"/>
    </location>
</feature>
<keyword evidence="8" id="KW-1185">Reference proteome</keyword>
<evidence type="ECO:0000256" key="1">
    <source>
        <dbReference type="ARBA" id="ARBA00004651"/>
    </source>
</evidence>
<reference evidence="7 8" key="1">
    <citation type="submission" date="2021-03" db="EMBL/GenBank/DDBJ databases">
        <title>Genomic Encyclopedia of Type Strains, Phase IV (KMG-IV): sequencing the most valuable type-strain genomes for metagenomic binning, comparative biology and taxonomic classification.</title>
        <authorList>
            <person name="Goeker M."/>
        </authorList>
    </citation>
    <scope>NUCLEOTIDE SEQUENCE [LARGE SCALE GENOMIC DNA]</scope>
    <source>
        <strain evidence="7 8">DSM 27563</strain>
    </source>
</reference>
<dbReference type="InterPro" id="IPR005538">
    <property type="entry name" value="LrgA/CidA"/>
</dbReference>
<keyword evidence="2" id="KW-1003">Cell membrane</keyword>
<comment type="subcellular location">
    <subcellularLocation>
        <location evidence="1">Cell membrane</location>
        <topology evidence="1">Multi-pass membrane protein</topology>
    </subcellularLocation>
</comment>
<evidence type="ECO:0000256" key="3">
    <source>
        <dbReference type="ARBA" id="ARBA00022692"/>
    </source>
</evidence>
<organism evidence="7 8">
    <name type="scientific">Peptoniphilus stercorisuis</name>
    <dbReference type="NCBI Taxonomy" id="1436965"/>
    <lineage>
        <taxon>Bacteria</taxon>
        <taxon>Bacillati</taxon>
        <taxon>Bacillota</taxon>
        <taxon>Tissierellia</taxon>
        <taxon>Tissierellales</taxon>
        <taxon>Peptoniphilaceae</taxon>
        <taxon>Peptoniphilus</taxon>
    </lineage>
</organism>
<keyword evidence="3 6" id="KW-0812">Transmembrane</keyword>
<dbReference type="RefSeq" id="WP_210059851.1">
    <property type="nucleotide sequence ID" value="NZ_JAGGLJ010000001.1"/>
</dbReference>
<dbReference type="EMBL" id="JAGGLJ010000001">
    <property type="protein sequence ID" value="MBP2024546.1"/>
    <property type="molecule type" value="Genomic_DNA"/>
</dbReference>
<evidence type="ECO:0000256" key="2">
    <source>
        <dbReference type="ARBA" id="ARBA00022475"/>
    </source>
</evidence>
<comment type="caution">
    <text evidence="7">The sequence shown here is derived from an EMBL/GenBank/DDBJ whole genome shotgun (WGS) entry which is preliminary data.</text>
</comment>
<feature type="transmembrane region" description="Helical" evidence="6">
    <location>
        <begin position="30"/>
        <end position="47"/>
    </location>
</feature>
<dbReference type="Pfam" id="PF03788">
    <property type="entry name" value="LrgA"/>
    <property type="match status" value="1"/>
</dbReference>
<evidence type="ECO:0000313" key="8">
    <source>
        <dbReference type="Proteomes" id="UP001519306"/>
    </source>
</evidence>
<dbReference type="PANTHER" id="PTHR33931:SF2">
    <property type="entry name" value="HOLIN-LIKE PROTEIN CIDA"/>
    <property type="match status" value="1"/>
</dbReference>
<feature type="transmembrane region" description="Helical" evidence="6">
    <location>
        <begin position="88"/>
        <end position="110"/>
    </location>
</feature>
<keyword evidence="4 6" id="KW-1133">Transmembrane helix</keyword>
<evidence type="ECO:0000256" key="6">
    <source>
        <dbReference type="SAM" id="Phobius"/>
    </source>
</evidence>
<proteinExistence type="predicted"/>
<evidence type="ECO:0000256" key="5">
    <source>
        <dbReference type="ARBA" id="ARBA00023136"/>
    </source>
</evidence>
<evidence type="ECO:0000256" key="4">
    <source>
        <dbReference type="ARBA" id="ARBA00022989"/>
    </source>
</evidence>
<accession>A0ABS4KBB3</accession>
<evidence type="ECO:0000313" key="7">
    <source>
        <dbReference type="EMBL" id="MBP2024546.1"/>
    </source>
</evidence>
<protein>
    <submittedName>
        <fullName evidence="7">Holin-like protein</fullName>
    </submittedName>
</protein>
<sequence>MSVLAQIGVLMVSLLVGTLLRLVIPFPIPATVYGMIVLFILLKINVVKVEKIEPVSSRLLANLAFLFVPAGVGMITEFKTLEGSLVKVLLIIIISNIITFIVTGHVVQFIQRRLKKEND</sequence>
<name>A0ABS4KBB3_9FIRM</name>
<dbReference type="Proteomes" id="UP001519306">
    <property type="component" value="Unassembled WGS sequence"/>
</dbReference>
<feature type="transmembrane region" description="Helical" evidence="6">
    <location>
        <begin position="7"/>
        <end position="24"/>
    </location>
</feature>
<gene>
    <name evidence="7" type="ORF">J2Z71_000061</name>
</gene>
<dbReference type="PANTHER" id="PTHR33931">
    <property type="entry name" value="HOLIN-LIKE PROTEIN CIDA-RELATED"/>
    <property type="match status" value="1"/>
</dbReference>